<proteinExistence type="predicted"/>
<evidence type="ECO:0000313" key="2">
    <source>
        <dbReference type="EMBL" id="CEA07079.1"/>
    </source>
</evidence>
<gene>
    <name evidence="2" type="ORF">BN1051_00391</name>
</gene>
<dbReference type="EMBL" id="LN483070">
    <property type="protein sequence ID" value="CEA07079.1"/>
    <property type="molecule type" value="Genomic_DNA"/>
</dbReference>
<dbReference type="InterPro" id="IPR031165">
    <property type="entry name" value="GNAT_YJDJ"/>
</dbReference>
<dbReference type="PROSITE" id="PS51729">
    <property type="entry name" value="GNAT_YJDJ"/>
    <property type="match status" value="1"/>
</dbReference>
<dbReference type="InterPro" id="IPR045057">
    <property type="entry name" value="Gcn5-rel_NAT"/>
</dbReference>
<reference evidence="2" key="1">
    <citation type="submission" date="2014-07" db="EMBL/GenBank/DDBJ databases">
        <authorList>
            <person name="Urmite Genomes Urmite Genomes"/>
        </authorList>
    </citation>
    <scope>NUCLEOTIDE SEQUENCE</scope>
    <source>
        <strain evidence="2">11W110_air</strain>
    </source>
</reference>
<accession>A0A078MLD5</accession>
<name>A0A078MLD5_9MICC</name>
<dbReference type="InterPro" id="IPR016181">
    <property type="entry name" value="Acyl_CoA_acyltransferase"/>
</dbReference>
<dbReference type="PATRIC" id="fig|1461584.3.peg.379"/>
<dbReference type="Gene3D" id="3.40.630.30">
    <property type="match status" value="1"/>
</dbReference>
<organism evidence="2">
    <name type="scientific">Arthrobacter saudimassiliensis</name>
    <dbReference type="NCBI Taxonomy" id="1461584"/>
    <lineage>
        <taxon>Bacteria</taxon>
        <taxon>Bacillati</taxon>
        <taxon>Actinomycetota</taxon>
        <taxon>Actinomycetes</taxon>
        <taxon>Micrococcales</taxon>
        <taxon>Micrococcaceae</taxon>
        <taxon>Arthrobacter</taxon>
    </lineage>
</organism>
<evidence type="ECO:0000259" key="1">
    <source>
        <dbReference type="PROSITE" id="PS51729"/>
    </source>
</evidence>
<protein>
    <recommendedName>
        <fullName evidence="1">N-acetyltransferase domain-containing protein</fullName>
    </recommendedName>
</protein>
<sequence length="102" mass="11755">MEHTRADVQVRRNDELDRYELRVDGELAGIADFVQEGGAVALTHTVVEPRFRHQGWSSQLAQYAVEDIAGQGRRIKPYCSYMARYLEKHPAYSHLVSWPQEP</sequence>
<dbReference type="PANTHER" id="PTHR31435">
    <property type="entry name" value="PROTEIN NATD1"/>
    <property type="match status" value="1"/>
</dbReference>
<dbReference type="PANTHER" id="PTHR31435:SF10">
    <property type="entry name" value="BSR4717 PROTEIN"/>
    <property type="match status" value="1"/>
</dbReference>
<dbReference type="AlphaFoldDB" id="A0A078MLD5"/>
<dbReference type="SUPFAM" id="SSF55729">
    <property type="entry name" value="Acyl-CoA N-acyltransferases (Nat)"/>
    <property type="match status" value="1"/>
</dbReference>
<dbReference type="Pfam" id="PF14542">
    <property type="entry name" value="Acetyltransf_CG"/>
    <property type="match status" value="1"/>
</dbReference>
<feature type="domain" description="N-acetyltransferase" evidence="1">
    <location>
        <begin position="11"/>
        <end position="97"/>
    </location>
</feature>